<dbReference type="SUPFAM" id="SSF53448">
    <property type="entry name" value="Nucleotide-diphospho-sugar transferases"/>
    <property type="match status" value="1"/>
</dbReference>
<gene>
    <name evidence="2" type="ORF">VP395_02180</name>
</gene>
<dbReference type="EC" id="2.4.-.-" evidence="2"/>
<dbReference type="GO" id="GO:0016757">
    <property type="term" value="F:glycosyltransferase activity"/>
    <property type="evidence" value="ECO:0007669"/>
    <property type="project" value="UniProtKB-KW"/>
</dbReference>
<evidence type="ECO:0000259" key="1">
    <source>
        <dbReference type="Pfam" id="PF00535"/>
    </source>
</evidence>
<proteinExistence type="predicted"/>
<name>A0ABV0A9F8_9FLAO</name>
<keyword evidence="3" id="KW-1185">Reference proteome</keyword>
<dbReference type="PANTHER" id="PTHR22916:SF3">
    <property type="entry name" value="UDP-GLCNAC:BETAGAL BETA-1,3-N-ACETYLGLUCOSAMINYLTRANSFERASE-LIKE PROTEIN 1"/>
    <property type="match status" value="1"/>
</dbReference>
<reference evidence="2 3" key="1">
    <citation type="submission" date="2024-01" db="EMBL/GenBank/DDBJ databases">
        <title>Mariniflexile litorale sp. nov., isolated from the shallow sediments of the Sea of Japan.</title>
        <authorList>
            <person name="Romanenko L."/>
            <person name="Bystritskaya E."/>
            <person name="Isaeva M."/>
        </authorList>
    </citation>
    <scope>NUCLEOTIDE SEQUENCE [LARGE SCALE GENOMIC DNA]</scope>
    <source>
        <strain evidence="2 3">KCTC 32427</strain>
    </source>
</reference>
<dbReference type="InterPro" id="IPR029044">
    <property type="entry name" value="Nucleotide-diphossugar_trans"/>
</dbReference>
<dbReference type="Pfam" id="PF00535">
    <property type="entry name" value="Glycos_transf_2"/>
    <property type="match status" value="1"/>
</dbReference>
<dbReference type="CDD" id="cd00761">
    <property type="entry name" value="Glyco_tranf_GTA_type"/>
    <property type="match status" value="1"/>
</dbReference>
<dbReference type="Gene3D" id="3.90.550.10">
    <property type="entry name" value="Spore Coat Polysaccharide Biosynthesis Protein SpsA, Chain A"/>
    <property type="match status" value="1"/>
</dbReference>
<dbReference type="EMBL" id="JAZHYP010000001">
    <property type="protein sequence ID" value="MEN3322525.1"/>
    <property type="molecule type" value="Genomic_DNA"/>
</dbReference>
<comment type="caution">
    <text evidence="2">The sequence shown here is derived from an EMBL/GenBank/DDBJ whole genome shotgun (WGS) entry which is preliminary data.</text>
</comment>
<evidence type="ECO:0000313" key="3">
    <source>
        <dbReference type="Proteomes" id="UP001416393"/>
    </source>
</evidence>
<accession>A0ABV0A9F8</accession>
<sequence length="338" mass="39020">MNKIEPNKSEVPLISVIVPNYNHELFLRERLDSIFNQTYPNFEVILLDDCSTDNSQSILLEYAKNPNVSHCILNKTNSGNTFIQWNKGMHLAKGEIIWIAETDDFNDAQFLEEVSKPLIHNSEVVLSYCQSNRVNEKGTITGNWESHTNWLSKNQFENDFILDGNLFIEHYLMFINVIPNASAVLMKRKALLSLGSIESKNDLKYSGDWLLYIKLLVNNKIGYVAKSLNNFRCHSNSVIATLVRNEKKISIIDANLFFRSKMLLYLKSSKPTNYVSILKNNRKVIKELKYEKASLLYGNNKKINGFFVMLSTFPFFLNKYKLVKKSVLIFNSIVSKFK</sequence>
<feature type="domain" description="Glycosyltransferase 2-like" evidence="1">
    <location>
        <begin position="15"/>
        <end position="172"/>
    </location>
</feature>
<keyword evidence="2" id="KW-0808">Transferase</keyword>
<dbReference type="Proteomes" id="UP001416393">
    <property type="component" value="Unassembled WGS sequence"/>
</dbReference>
<dbReference type="InterPro" id="IPR001173">
    <property type="entry name" value="Glyco_trans_2-like"/>
</dbReference>
<keyword evidence="2" id="KW-0328">Glycosyltransferase</keyword>
<dbReference type="PANTHER" id="PTHR22916">
    <property type="entry name" value="GLYCOSYLTRANSFERASE"/>
    <property type="match status" value="1"/>
</dbReference>
<protein>
    <submittedName>
        <fullName evidence="2">Glycosyltransferase family 2 protein</fullName>
        <ecNumber evidence="2">2.4.-.-</ecNumber>
    </submittedName>
</protein>
<evidence type="ECO:0000313" key="2">
    <source>
        <dbReference type="EMBL" id="MEN3322525.1"/>
    </source>
</evidence>
<dbReference type="RefSeq" id="WP_346240071.1">
    <property type="nucleotide sequence ID" value="NZ_JAZHYP010000001.1"/>
</dbReference>
<organism evidence="2 3">
    <name type="scientific">Mariniflexile soesokkakense</name>
    <dbReference type="NCBI Taxonomy" id="1343160"/>
    <lineage>
        <taxon>Bacteria</taxon>
        <taxon>Pseudomonadati</taxon>
        <taxon>Bacteroidota</taxon>
        <taxon>Flavobacteriia</taxon>
        <taxon>Flavobacteriales</taxon>
        <taxon>Flavobacteriaceae</taxon>
        <taxon>Mariniflexile</taxon>
    </lineage>
</organism>